<feature type="compositionally biased region" description="Gly residues" evidence="1">
    <location>
        <begin position="71"/>
        <end position="84"/>
    </location>
</feature>
<evidence type="ECO:0000313" key="2">
    <source>
        <dbReference type="EMBL" id="CAI9268227.1"/>
    </source>
</evidence>
<gene>
    <name evidence="2" type="ORF">LSALG_LOCUS8660</name>
</gene>
<organism evidence="2 3">
    <name type="scientific">Lactuca saligna</name>
    <name type="common">Willowleaf lettuce</name>
    <dbReference type="NCBI Taxonomy" id="75948"/>
    <lineage>
        <taxon>Eukaryota</taxon>
        <taxon>Viridiplantae</taxon>
        <taxon>Streptophyta</taxon>
        <taxon>Embryophyta</taxon>
        <taxon>Tracheophyta</taxon>
        <taxon>Spermatophyta</taxon>
        <taxon>Magnoliopsida</taxon>
        <taxon>eudicotyledons</taxon>
        <taxon>Gunneridae</taxon>
        <taxon>Pentapetalae</taxon>
        <taxon>asterids</taxon>
        <taxon>campanulids</taxon>
        <taxon>Asterales</taxon>
        <taxon>Asteraceae</taxon>
        <taxon>Cichorioideae</taxon>
        <taxon>Cichorieae</taxon>
        <taxon>Lactucinae</taxon>
        <taxon>Lactuca</taxon>
    </lineage>
</organism>
<proteinExistence type="predicted"/>
<protein>
    <submittedName>
        <fullName evidence="2">Uncharacterized protein</fullName>
    </submittedName>
</protein>
<evidence type="ECO:0000313" key="3">
    <source>
        <dbReference type="Proteomes" id="UP001177003"/>
    </source>
</evidence>
<dbReference type="EMBL" id="OX465077">
    <property type="protein sequence ID" value="CAI9268227.1"/>
    <property type="molecule type" value="Genomic_DNA"/>
</dbReference>
<feature type="region of interest" description="Disordered" evidence="1">
    <location>
        <begin position="59"/>
        <end position="95"/>
    </location>
</feature>
<sequence>MYDPKVSDCHSIHTTDKYHNIMDFTTLYYASILGLGRLDFACLRQLCVFDDEDVVDAPVGGGAYGDSSDDGTGGGAFSGGGQGSDGVRPSNVQAG</sequence>
<dbReference type="AlphaFoldDB" id="A0AA35VUI3"/>
<dbReference type="Proteomes" id="UP001177003">
    <property type="component" value="Chromosome 1"/>
</dbReference>
<reference evidence="2" key="1">
    <citation type="submission" date="2023-04" db="EMBL/GenBank/DDBJ databases">
        <authorList>
            <person name="Vijverberg K."/>
            <person name="Xiong W."/>
            <person name="Schranz E."/>
        </authorList>
    </citation>
    <scope>NUCLEOTIDE SEQUENCE</scope>
</reference>
<accession>A0AA35VUI3</accession>
<name>A0AA35VUI3_LACSI</name>
<keyword evidence="3" id="KW-1185">Reference proteome</keyword>
<evidence type="ECO:0000256" key="1">
    <source>
        <dbReference type="SAM" id="MobiDB-lite"/>
    </source>
</evidence>